<evidence type="ECO:0000256" key="1">
    <source>
        <dbReference type="ARBA" id="ARBA00009143"/>
    </source>
</evidence>
<proteinExistence type="inferred from homology"/>
<dbReference type="VEuPathDB" id="FungiDB:CPAG_08593"/>
<feature type="region of interest" description="Disordered" evidence="2">
    <location>
        <begin position="132"/>
        <end position="152"/>
    </location>
</feature>
<dbReference type="Proteomes" id="UP000054567">
    <property type="component" value="Unassembled WGS sequence"/>
</dbReference>
<dbReference type="PANTHER" id="PTHR13082:SF0">
    <property type="entry name" value="HISTONE DEACETYLASE COMPLEX SUBUNIT SAP18"/>
    <property type="match status" value="1"/>
</dbReference>
<dbReference type="OrthoDB" id="440566at2759"/>
<evidence type="ECO:0000313" key="4">
    <source>
        <dbReference type="Proteomes" id="UP000054567"/>
    </source>
</evidence>
<dbReference type="GO" id="GO:0005634">
    <property type="term" value="C:nucleus"/>
    <property type="evidence" value="ECO:0007669"/>
    <property type="project" value="TreeGrafter"/>
</dbReference>
<dbReference type="InterPro" id="IPR042534">
    <property type="entry name" value="SAP18_sf"/>
</dbReference>
<evidence type="ECO:0000256" key="2">
    <source>
        <dbReference type="SAM" id="MobiDB-lite"/>
    </source>
</evidence>
<sequence>MASNAEPSSPGIDRETTTPFHLKLFYRQNSFHHLSDFPIPSSSGGTSAPPLPPHLQIYTWYSCSLRELTHLLTSCLPSLLPDPVVGTRLSFRLIYPDSKGQFVGFGGSGAPGAHDEGRGRYLSKDIGSVIIGPKADTGGKDSSTEVDSSRLQGEDADRTLQDVRFIIGDYVECAILPPLSDGSVAPPISSRSMAGSSAVGGGMRAFPPVRENGFGRPRALGGGTGRGGLASIPSGEWRRGERIPDSGGRAYSRGHPRNRGRPY</sequence>
<evidence type="ECO:0008006" key="5">
    <source>
        <dbReference type="Google" id="ProtNLM"/>
    </source>
</evidence>
<dbReference type="AlphaFoldDB" id="A0A0J6FGN6"/>
<protein>
    <recommendedName>
        <fullName evidence="5">Sin3-associated polypeptide Sap18</fullName>
    </recommendedName>
</protein>
<gene>
    <name evidence="3" type="ORF">CPAG_08593</name>
</gene>
<dbReference type="EMBL" id="DS268114">
    <property type="protein sequence ID" value="KMM72296.1"/>
    <property type="molecule type" value="Genomic_DNA"/>
</dbReference>
<name>A0A0J6FGN6_COCPO</name>
<accession>A0A0J6FGN6</accession>
<reference evidence="4" key="2">
    <citation type="journal article" date="2009" name="Genome Res.">
        <title>Comparative genomic analyses of the human fungal pathogens Coccidioides and their relatives.</title>
        <authorList>
            <person name="Sharpton T.J."/>
            <person name="Stajich J.E."/>
            <person name="Rounsley S.D."/>
            <person name="Gardner M.J."/>
            <person name="Wortman J.R."/>
            <person name="Jordar V.S."/>
            <person name="Maiti R."/>
            <person name="Kodira C.D."/>
            <person name="Neafsey D.E."/>
            <person name="Zeng Q."/>
            <person name="Hung C.-Y."/>
            <person name="McMahan C."/>
            <person name="Muszewska A."/>
            <person name="Grynberg M."/>
            <person name="Mandel M.A."/>
            <person name="Kellner E.M."/>
            <person name="Barker B.M."/>
            <person name="Galgiani J.N."/>
            <person name="Orbach M.J."/>
            <person name="Kirkland T.N."/>
            <person name="Cole G.T."/>
            <person name="Henn M.R."/>
            <person name="Birren B.W."/>
            <person name="Taylor J.W."/>
        </authorList>
    </citation>
    <scope>NUCLEOTIDE SEQUENCE [LARGE SCALE GENOMIC DNA]</scope>
    <source>
        <strain evidence="4">RMSCC 3488</strain>
    </source>
</reference>
<dbReference type="InterPro" id="IPR010516">
    <property type="entry name" value="SAP18"/>
</dbReference>
<reference evidence="3 4" key="1">
    <citation type="submission" date="2007-06" db="EMBL/GenBank/DDBJ databases">
        <title>The Genome Sequence of Coccidioides posadasii RMSCC_3488.</title>
        <authorList>
            <consortium name="Coccidioides Genome Resources Consortium"/>
            <consortium name="The Broad Institute Genome Sequencing Platform"/>
            <person name="Henn M.R."/>
            <person name="Sykes S."/>
            <person name="Young S."/>
            <person name="Jaffe D."/>
            <person name="Berlin A."/>
            <person name="Alvarez P."/>
            <person name="Butler J."/>
            <person name="Gnerre S."/>
            <person name="Grabherr M."/>
            <person name="Mauceli E."/>
            <person name="Brockman W."/>
            <person name="Kodira C."/>
            <person name="Alvarado L."/>
            <person name="Zeng Q."/>
            <person name="Crawford M."/>
            <person name="Antoine C."/>
            <person name="Devon K."/>
            <person name="Galgiani J."/>
            <person name="Orsborn K."/>
            <person name="Lewis M.L."/>
            <person name="Nusbaum C."/>
            <person name="Galagan J."/>
            <person name="Birren B."/>
        </authorList>
    </citation>
    <scope>NUCLEOTIDE SEQUENCE [LARGE SCALE GENOMIC DNA]</scope>
    <source>
        <strain evidence="3 4">RMSCC 3488</strain>
    </source>
</reference>
<reference evidence="4" key="3">
    <citation type="journal article" date="2010" name="Genome Res.">
        <title>Population genomic sequencing of Coccidioides fungi reveals recent hybridization and transposon control.</title>
        <authorList>
            <person name="Neafsey D.E."/>
            <person name="Barker B.M."/>
            <person name="Sharpton T.J."/>
            <person name="Stajich J.E."/>
            <person name="Park D.J."/>
            <person name="Whiston E."/>
            <person name="Hung C.-Y."/>
            <person name="McMahan C."/>
            <person name="White J."/>
            <person name="Sykes S."/>
            <person name="Heiman D."/>
            <person name="Young S."/>
            <person name="Zeng Q."/>
            <person name="Abouelleil A."/>
            <person name="Aftuck L."/>
            <person name="Bessette D."/>
            <person name="Brown A."/>
            <person name="FitzGerald M."/>
            <person name="Lui A."/>
            <person name="Macdonald J.P."/>
            <person name="Priest M."/>
            <person name="Orbach M.J."/>
            <person name="Galgiani J.N."/>
            <person name="Kirkland T.N."/>
            <person name="Cole G.T."/>
            <person name="Birren B.W."/>
            <person name="Henn M.R."/>
            <person name="Taylor J.W."/>
            <person name="Rounsley S.D."/>
        </authorList>
    </citation>
    <scope>NUCLEOTIDE SEQUENCE [LARGE SCALE GENOMIC DNA]</scope>
    <source>
        <strain evidence="4">RMSCC 3488</strain>
    </source>
</reference>
<organism evidence="3 4">
    <name type="scientific">Coccidioides posadasii RMSCC 3488</name>
    <dbReference type="NCBI Taxonomy" id="454284"/>
    <lineage>
        <taxon>Eukaryota</taxon>
        <taxon>Fungi</taxon>
        <taxon>Dikarya</taxon>
        <taxon>Ascomycota</taxon>
        <taxon>Pezizomycotina</taxon>
        <taxon>Eurotiomycetes</taxon>
        <taxon>Eurotiomycetidae</taxon>
        <taxon>Onygenales</taxon>
        <taxon>Onygenaceae</taxon>
        <taxon>Coccidioides</taxon>
    </lineage>
</organism>
<dbReference type="Pfam" id="PF06487">
    <property type="entry name" value="SAP18"/>
    <property type="match status" value="1"/>
</dbReference>
<feature type="compositionally biased region" description="Basic residues" evidence="2">
    <location>
        <begin position="252"/>
        <end position="263"/>
    </location>
</feature>
<comment type="similarity">
    <text evidence="1">Belongs to the SAP18 family.</text>
</comment>
<dbReference type="Gene3D" id="3.10.20.550">
    <property type="entry name" value="ASAP complex, SAP18 subunit"/>
    <property type="match status" value="1"/>
</dbReference>
<feature type="region of interest" description="Disordered" evidence="2">
    <location>
        <begin position="209"/>
        <end position="263"/>
    </location>
</feature>
<evidence type="ECO:0000313" key="3">
    <source>
        <dbReference type="EMBL" id="KMM72296.1"/>
    </source>
</evidence>
<dbReference type="PANTHER" id="PTHR13082">
    <property type="entry name" value="SAP18"/>
    <property type="match status" value="1"/>
</dbReference>